<sequence>MTAVPTQQPRIHALSPQDATLWLPAALQIYVAAMDYPAGTESHRLPMWREHLNRPGYAAFGAVQALPTEDGRMVDHLVGIAYGYSGAGDQWWNRQLRIGLGRRGLSPSEVEAVAADYFELTELHVHPAAQGHGVGSALLHALLTDRPEPRVLLSTPEVAAEQNRAWRLYRRTGFYDVLREFRFSGDPRPFAVLGHDLPFVAPAR</sequence>
<evidence type="ECO:0000259" key="1">
    <source>
        <dbReference type="Pfam" id="PF13508"/>
    </source>
</evidence>
<evidence type="ECO:0000313" key="3">
    <source>
        <dbReference type="Proteomes" id="UP000183053"/>
    </source>
</evidence>
<dbReference type="SUPFAM" id="SSF55729">
    <property type="entry name" value="Acyl-CoA N-acyltransferases (Nat)"/>
    <property type="match status" value="1"/>
</dbReference>
<dbReference type="STRING" id="47312.SAMN04489765_2982"/>
<dbReference type="InterPro" id="IPR000182">
    <property type="entry name" value="GNAT_dom"/>
</dbReference>
<keyword evidence="2" id="KW-0808">Transferase</keyword>
<reference evidence="3" key="1">
    <citation type="submission" date="2016-10" db="EMBL/GenBank/DDBJ databases">
        <authorList>
            <person name="Varghese N."/>
            <person name="Submissions S."/>
        </authorList>
    </citation>
    <scope>NUCLEOTIDE SEQUENCE [LARGE SCALE GENOMIC DNA]</scope>
    <source>
        <strain evidence="3">DSM 44142</strain>
    </source>
</reference>
<name>A0A1H1FXV9_9ACTN</name>
<feature type="domain" description="N-acetyltransferase" evidence="1">
    <location>
        <begin position="118"/>
        <end position="174"/>
    </location>
</feature>
<dbReference type="AlphaFoldDB" id="A0A1H1FXV9"/>
<keyword evidence="3" id="KW-1185">Reference proteome</keyword>
<gene>
    <name evidence="2" type="ORF">SAMN04489765_2982</name>
</gene>
<protein>
    <submittedName>
        <fullName evidence="2">Acetyltransferase (GNAT) family protein</fullName>
    </submittedName>
</protein>
<dbReference type="EMBL" id="FNLF01000002">
    <property type="protein sequence ID" value="SDR05755.1"/>
    <property type="molecule type" value="Genomic_DNA"/>
</dbReference>
<dbReference type="Proteomes" id="UP000183053">
    <property type="component" value="Unassembled WGS sequence"/>
</dbReference>
<dbReference type="GO" id="GO:0016747">
    <property type="term" value="F:acyltransferase activity, transferring groups other than amino-acyl groups"/>
    <property type="evidence" value="ECO:0007669"/>
    <property type="project" value="InterPro"/>
</dbReference>
<dbReference type="Gene3D" id="3.40.630.30">
    <property type="match status" value="1"/>
</dbReference>
<dbReference type="InterPro" id="IPR016181">
    <property type="entry name" value="Acyl_CoA_acyltransferase"/>
</dbReference>
<evidence type="ECO:0000313" key="2">
    <source>
        <dbReference type="EMBL" id="SDR05755.1"/>
    </source>
</evidence>
<organism evidence="2 3">
    <name type="scientific">Tsukamurella pulmonis</name>
    <dbReference type="NCBI Taxonomy" id="47312"/>
    <lineage>
        <taxon>Bacteria</taxon>
        <taxon>Bacillati</taxon>
        <taxon>Actinomycetota</taxon>
        <taxon>Actinomycetes</taxon>
        <taxon>Mycobacteriales</taxon>
        <taxon>Tsukamurellaceae</taxon>
        <taxon>Tsukamurella</taxon>
    </lineage>
</organism>
<dbReference type="RefSeq" id="WP_068534112.1">
    <property type="nucleotide sequence ID" value="NZ_AP025457.1"/>
</dbReference>
<dbReference type="Pfam" id="PF13508">
    <property type="entry name" value="Acetyltransf_7"/>
    <property type="match status" value="1"/>
</dbReference>
<dbReference type="CDD" id="cd04301">
    <property type="entry name" value="NAT_SF"/>
    <property type="match status" value="1"/>
</dbReference>
<proteinExistence type="predicted"/>
<accession>A0A1H1FXV9</accession>